<dbReference type="InterPro" id="IPR025857">
    <property type="entry name" value="MacB_PCD"/>
</dbReference>
<keyword evidence="3" id="KW-1185">Reference proteome</keyword>
<dbReference type="PANTHER" id="PTHR30572:SF4">
    <property type="entry name" value="ABC TRANSPORTER PERMEASE YTRF"/>
    <property type="match status" value="1"/>
</dbReference>
<evidence type="ECO:0000313" key="2">
    <source>
        <dbReference type="EMBL" id="QEG39865.1"/>
    </source>
</evidence>
<dbReference type="Proteomes" id="UP000325286">
    <property type="component" value="Chromosome"/>
</dbReference>
<dbReference type="EMBL" id="CP042914">
    <property type="protein sequence ID" value="QEG39865.1"/>
    <property type="molecule type" value="Genomic_DNA"/>
</dbReference>
<dbReference type="GO" id="GO:0005886">
    <property type="term" value="C:plasma membrane"/>
    <property type="evidence" value="ECO:0007669"/>
    <property type="project" value="TreeGrafter"/>
</dbReference>
<protein>
    <submittedName>
        <fullName evidence="2">MacB-like periplasmic core domain protein</fullName>
    </submittedName>
</protein>
<evidence type="ECO:0000259" key="1">
    <source>
        <dbReference type="Pfam" id="PF12704"/>
    </source>
</evidence>
<reference evidence="2 3" key="1">
    <citation type="submission" date="2019-08" db="EMBL/GenBank/DDBJ databases">
        <title>Deep-cultivation of Planctomycetes and their phenomic and genomic characterization uncovers novel biology.</title>
        <authorList>
            <person name="Wiegand S."/>
            <person name="Jogler M."/>
            <person name="Boedeker C."/>
            <person name="Pinto D."/>
            <person name="Vollmers J."/>
            <person name="Rivas-Marin E."/>
            <person name="Kohn T."/>
            <person name="Peeters S.H."/>
            <person name="Heuer A."/>
            <person name="Rast P."/>
            <person name="Oberbeckmann S."/>
            <person name="Bunk B."/>
            <person name="Jeske O."/>
            <person name="Meyerdierks A."/>
            <person name="Storesund J.E."/>
            <person name="Kallscheuer N."/>
            <person name="Luecker S."/>
            <person name="Lage O.M."/>
            <person name="Pohl T."/>
            <person name="Merkel B.J."/>
            <person name="Hornburger P."/>
            <person name="Mueller R.-W."/>
            <person name="Bruemmer F."/>
            <person name="Labrenz M."/>
            <person name="Spormann A.M."/>
            <person name="Op den Camp H."/>
            <person name="Overmann J."/>
            <person name="Amann R."/>
            <person name="Jetten M.S.M."/>
            <person name="Mascher T."/>
            <person name="Medema M.H."/>
            <person name="Devos D.P."/>
            <person name="Kaster A.-K."/>
            <person name="Ovreas L."/>
            <person name="Rohde M."/>
            <person name="Galperin M.Y."/>
            <person name="Jogler C."/>
        </authorList>
    </citation>
    <scope>NUCLEOTIDE SEQUENCE [LARGE SCALE GENOMIC DNA]</scope>
    <source>
        <strain evidence="2 3">UC8</strain>
    </source>
</reference>
<dbReference type="OrthoDB" id="9770036at2"/>
<proteinExistence type="predicted"/>
<sequence>MLLCFAVCSCWGHARTGYSQEYDGNRILLTTIQPPDRSATNAARFGLTRNDFAALTQQLTAVRYVVPVREVQRDARVSNRVRTIQLLGTHPEYASVHRLKTIRGRFLNAADVKRARNVVVLGSRLAARLFPGEDPIGRNVRVDRNYYLVLGIVDTSEPLAYIPLTTMKGRMGDRDITRSVGQFEIRHFELSRIEIIPQDAADTPQLTEIATQILQALHEDDGSFRLSVSQHE</sequence>
<dbReference type="PANTHER" id="PTHR30572">
    <property type="entry name" value="MEMBRANE COMPONENT OF TRANSPORTER-RELATED"/>
    <property type="match status" value="1"/>
</dbReference>
<dbReference type="RefSeq" id="WP_068134103.1">
    <property type="nucleotide sequence ID" value="NZ_CP042914.1"/>
</dbReference>
<dbReference type="AlphaFoldDB" id="A0A5B9QR16"/>
<evidence type="ECO:0000313" key="3">
    <source>
        <dbReference type="Proteomes" id="UP000325286"/>
    </source>
</evidence>
<organism evidence="2 3">
    <name type="scientific">Roseimaritima ulvae</name>
    <dbReference type="NCBI Taxonomy" id="980254"/>
    <lineage>
        <taxon>Bacteria</taxon>
        <taxon>Pseudomonadati</taxon>
        <taxon>Planctomycetota</taxon>
        <taxon>Planctomycetia</taxon>
        <taxon>Pirellulales</taxon>
        <taxon>Pirellulaceae</taxon>
        <taxon>Roseimaritima</taxon>
    </lineage>
</organism>
<accession>A0A5B9QR16</accession>
<feature type="domain" description="MacB-like periplasmic core" evidence="1">
    <location>
        <begin position="21"/>
        <end position="210"/>
    </location>
</feature>
<dbReference type="KEGG" id="rul:UC8_18640"/>
<gene>
    <name evidence="2" type="ORF">UC8_18640</name>
</gene>
<dbReference type="Pfam" id="PF12704">
    <property type="entry name" value="MacB_PCD"/>
    <property type="match status" value="1"/>
</dbReference>
<dbReference type="InterPro" id="IPR050250">
    <property type="entry name" value="Macrolide_Exporter_MacB"/>
</dbReference>
<dbReference type="GO" id="GO:0022857">
    <property type="term" value="F:transmembrane transporter activity"/>
    <property type="evidence" value="ECO:0007669"/>
    <property type="project" value="TreeGrafter"/>
</dbReference>
<name>A0A5B9QR16_9BACT</name>